<feature type="transmembrane region" description="Helical" evidence="1">
    <location>
        <begin position="12"/>
        <end position="33"/>
    </location>
</feature>
<keyword evidence="1" id="KW-1133">Transmembrane helix</keyword>
<evidence type="ECO:0000259" key="2">
    <source>
        <dbReference type="Pfam" id="PF02470"/>
    </source>
</evidence>
<sequence>MSTKPNYFKIGLFIIISVTLIVVAVIIWGAGLFTKEKIYFETYFDSTVTGLSPGASVELRGVKIGQVKSIDFASAIYDISTDPTEVSIYERYIRVLCSTEPGGRIRGGDITDEQKEARMRNLVYQGLRLRLASNILTGQAYLEGAFVDPNRFPVLDITWEPHYMYIPSAPGQFDTMKDSVD</sequence>
<reference evidence="3" key="1">
    <citation type="journal article" date="2014" name="Front. Microbiol.">
        <title>High frequency of phylogenetically diverse reductive dehalogenase-homologous genes in deep subseafloor sedimentary metagenomes.</title>
        <authorList>
            <person name="Kawai M."/>
            <person name="Futagami T."/>
            <person name="Toyoda A."/>
            <person name="Takaki Y."/>
            <person name="Nishi S."/>
            <person name="Hori S."/>
            <person name="Arai W."/>
            <person name="Tsubouchi T."/>
            <person name="Morono Y."/>
            <person name="Uchiyama I."/>
            <person name="Ito T."/>
            <person name="Fujiyama A."/>
            <person name="Inagaki F."/>
            <person name="Takami H."/>
        </authorList>
    </citation>
    <scope>NUCLEOTIDE SEQUENCE</scope>
    <source>
        <strain evidence="3">Expedition CK06-06</strain>
    </source>
</reference>
<organism evidence="3">
    <name type="scientific">marine sediment metagenome</name>
    <dbReference type="NCBI Taxonomy" id="412755"/>
    <lineage>
        <taxon>unclassified sequences</taxon>
        <taxon>metagenomes</taxon>
        <taxon>ecological metagenomes</taxon>
    </lineage>
</organism>
<name>X0XD94_9ZZZZ</name>
<accession>X0XD94</accession>
<evidence type="ECO:0000256" key="1">
    <source>
        <dbReference type="SAM" id="Phobius"/>
    </source>
</evidence>
<keyword evidence="1" id="KW-0812">Transmembrane</keyword>
<dbReference type="AlphaFoldDB" id="X0XD94"/>
<evidence type="ECO:0000313" key="3">
    <source>
        <dbReference type="EMBL" id="GAG22926.1"/>
    </source>
</evidence>
<dbReference type="InterPro" id="IPR052336">
    <property type="entry name" value="MlaD_Phospholipid_Transporter"/>
</dbReference>
<dbReference type="InterPro" id="IPR003399">
    <property type="entry name" value="Mce/MlaD"/>
</dbReference>
<proteinExistence type="predicted"/>
<keyword evidence="1" id="KW-0472">Membrane</keyword>
<dbReference type="EMBL" id="BARS01037140">
    <property type="protein sequence ID" value="GAG22926.1"/>
    <property type="molecule type" value="Genomic_DNA"/>
</dbReference>
<protein>
    <recommendedName>
        <fullName evidence="2">Mce/MlaD domain-containing protein</fullName>
    </recommendedName>
</protein>
<gene>
    <name evidence="3" type="ORF">S01H1_56986</name>
</gene>
<comment type="caution">
    <text evidence="3">The sequence shown here is derived from an EMBL/GenBank/DDBJ whole genome shotgun (WGS) entry which is preliminary data.</text>
</comment>
<feature type="non-terminal residue" evidence="3">
    <location>
        <position position="181"/>
    </location>
</feature>
<feature type="domain" description="Mce/MlaD" evidence="2">
    <location>
        <begin position="39"/>
        <end position="142"/>
    </location>
</feature>
<dbReference type="PANTHER" id="PTHR33371:SF4">
    <property type="entry name" value="INTERMEMBRANE PHOSPHOLIPID TRANSPORT SYSTEM BINDING PROTEIN MLAD"/>
    <property type="match status" value="1"/>
</dbReference>
<dbReference type="PANTHER" id="PTHR33371">
    <property type="entry name" value="INTERMEMBRANE PHOSPHOLIPID TRANSPORT SYSTEM BINDING PROTEIN MLAD-RELATED"/>
    <property type="match status" value="1"/>
</dbReference>
<dbReference type="Pfam" id="PF02470">
    <property type="entry name" value="MlaD"/>
    <property type="match status" value="1"/>
</dbReference>